<protein>
    <submittedName>
        <fullName evidence="1">Ribonuclease H-like domain</fullName>
    </submittedName>
</protein>
<dbReference type="Proteomes" id="UP000325440">
    <property type="component" value="Unassembled WGS sequence"/>
</dbReference>
<dbReference type="OrthoDB" id="6608707at2759"/>
<sequence length="174" mass="20308">MTTRPVLYGIVPYFNFVSRCRAKKNQNNSNLKLDEDHLFDEFSHIEQVFQSRINEWQKSSAKLEVKWCEIFEYTKAHNIDTTNISAILEYALAMPGTNTAVEKIFSTINVLWTDEKNRFLVETIKSIIIVKTHFSNYSCNEFYNILLKENKLLYTISSAQKYTKIAEDQPSSSK</sequence>
<dbReference type="SUPFAM" id="SSF53098">
    <property type="entry name" value="Ribonuclease H-like"/>
    <property type="match status" value="1"/>
</dbReference>
<evidence type="ECO:0000313" key="2">
    <source>
        <dbReference type="Proteomes" id="UP000325440"/>
    </source>
</evidence>
<keyword evidence="2" id="KW-1185">Reference proteome</keyword>
<reference evidence="1 2" key="1">
    <citation type="submission" date="2019-08" db="EMBL/GenBank/DDBJ databases">
        <authorList>
            <person name="Alioto T."/>
            <person name="Alioto T."/>
            <person name="Gomez Garrido J."/>
        </authorList>
    </citation>
    <scope>NUCLEOTIDE SEQUENCE [LARGE SCALE GENOMIC DNA]</scope>
</reference>
<proteinExistence type="predicted"/>
<name>A0A5E4MC24_9HEMI</name>
<gene>
    <name evidence="1" type="ORF">CINCED_3A024762</name>
</gene>
<dbReference type="AlphaFoldDB" id="A0A5E4MC24"/>
<organism evidence="1 2">
    <name type="scientific">Cinara cedri</name>
    <dbReference type="NCBI Taxonomy" id="506608"/>
    <lineage>
        <taxon>Eukaryota</taxon>
        <taxon>Metazoa</taxon>
        <taxon>Ecdysozoa</taxon>
        <taxon>Arthropoda</taxon>
        <taxon>Hexapoda</taxon>
        <taxon>Insecta</taxon>
        <taxon>Pterygota</taxon>
        <taxon>Neoptera</taxon>
        <taxon>Paraneoptera</taxon>
        <taxon>Hemiptera</taxon>
        <taxon>Sternorrhyncha</taxon>
        <taxon>Aphidomorpha</taxon>
        <taxon>Aphidoidea</taxon>
        <taxon>Aphididae</taxon>
        <taxon>Lachninae</taxon>
        <taxon>Cinara</taxon>
    </lineage>
</organism>
<dbReference type="EMBL" id="CABPRJ010000486">
    <property type="protein sequence ID" value="VVC28944.1"/>
    <property type="molecule type" value="Genomic_DNA"/>
</dbReference>
<dbReference type="InterPro" id="IPR012337">
    <property type="entry name" value="RNaseH-like_sf"/>
</dbReference>
<accession>A0A5E4MC24</accession>
<evidence type="ECO:0000313" key="1">
    <source>
        <dbReference type="EMBL" id="VVC28944.1"/>
    </source>
</evidence>